<feature type="compositionally biased region" description="Pro residues" evidence="13">
    <location>
        <begin position="690"/>
        <end position="711"/>
    </location>
</feature>
<evidence type="ECO:0000256" key="7">
    <source>
        <dbReference type="ARBA" id="ARBA00023235"/>
    </source>
</evidence>
<feature type="region of interest" description="Disordered" evidence="13">
    <location>
        <begin position="685"/>
        <end position="721"/>
    </location>
</feature>
<keyword evidence="17" id="KW-1185">Reference proteome</keyword>
<evidence type="ECO:0000259" key="15">
    <source>
        <dbReference type="PROSITE" id="PS51217"/>
    </source>
</evidence>
<dbReference type="GO" id="GO:0033202">
    <property type="term" value="C:DNA helicase complex"/>
    <property type="evidence" value="ECO:0007669"/>
    <property type="project" value="TreeGrafter"/>
</dbReference>
<keyword evidence="3 12" id="KW-0378">Hydrolase</keyword>
<evidence type="ECO:0000313" key="16">
    <source>
        <dbReference type="EMBL" id="BDU77686.1"/>
    </source>
</evidence>
<proteinExistence type="inferred from homology"/>
<evidence type="ECO:0000256" key="3">
    <source>
        <dbReference type="ARBA" id="ARBA00022801"/>
    </source>
</evidence>
<dbReference type="Pfam" id="PF13361">
    <property type="entry name" value="UvrD_C"/>
    <property type="match status" value="1"/>
</dbReference>
<evidence type="ECO:0000256" key="11">
    <source>
        <dbReference type="ARBA" id="ARBA00048988"/>
    </source>
</evidence>
<dbReference type="CDD" id="cd17932">
    <property type="entry name" value="DEXQc_UvrD"/>
    <property type="match status" value="1"/>
</dbReference>
<dbReference type="GO" id="GO:0000725">
    <property type="term" value="P:recombinational repair"/>
    <property type="evidence" value="ECO:0007669"/>
    <property type="project" value="TreeGrafter"/>
</dbReference>
<evidence type="ECO:0000256" key="5">
    <source>
        <dbReference type="ARBA" id="ARBA00022840"/>
    </source>
</evidence>
<evidence type="ECO:0000259" key="14">
    <source>
        <dbReference type="PROSITE" id="PS51198"/>
    </source>
</evidence>
<comment type="similarity">
    <text evidence="1">Belongs to the helicase family. UvrD subfamily.</text>
</comment>
<evidence type="ECO:0000256" key="12">
    <source>
        <dbReference type="PROSITE-ProRule" id="PRU00560"/>
    </source>
</evidence>
<dbReference type="InterPro" id="IPR027417">
    <property type="entry name" value="P-loop_NTPase"/>
</dbReference>
<dbReference type="GO" id="GO:0005524">
    <property type="term" value="F:ATP binding"/>
    <property type="evidence" value="ECO:0007669"/>
    <property type="project" value="UniProtKB-UniRule"/>
</dbReference>
<keyword evidence="4 12" id="KW-0347">Helicase</keyword>
<protein>
    <recommendedName>
        <fullName evidence="9">DNA 3'-5' helicase</fullName>
        <ecNumber evidence="9">5.6.2.4</ecNumber>
    </recommendedName>
    <alternativeName>
        <fullName evidence="10">DNA 3'-5' helicase II</fullName>
    </alternativeName>
</protein>
<keyword evidence="7" id="KW-0413">Isomerase</keyword>
<evidence type="ECO:0000256" key="8">
    <source>
        <dbReference type="ARBA" id="ARBA00034617"/>
    </source>
</evidence>
<evidence type="ECO:0000256" key="6">
    <source>
        <dbReference type="ARBA" id="ARBA00023125"/>
    </source>
</evidence>
<feature type="binding site" evidence="12">
    <location>
        <begin position="33"/>
        <end position="40"/>
    </location>
    <ligand>
        <name>ATP</name>
        <dbReference type="ChEBI" id="CHEBI:30616"/>
    </ligand>
</feature>
<dbReference type="InterPro" id="IPR000212">
    <property type="entry name" value="DNA_helicase_UvrD/REP"/>
</dbReference>
<dbReference type="RefSeq" id="WP_316410384.1">
    <property type="nucleotide sequence ID" value="NZ_AP027081.1"/>
</dbReference>
<dbReference type="PROSITE" id="PS51217">
    <property type="entry name" value="UVRD_HELICASE_CTER"/>
    <property type="match status" value="1"/>
</dbReference>
<keyword evidence="6" id="KW-0238">DNA-binding</keyword>
<dbReference type="Proteomes" id="UP001228113">
    <property type="component" value="Chromosome"/>
</dbReference>
<comment type="catalytic activity">
    <reaction evidence="8">
        <text>Couples ATP hydrolysis with the unwinding of duplex DNA by translocating in the 3'-5' direction.</text>
        <dbReference type="EC" id="5.6.2.4"/>
    </reaction>
</comment>
<sequence length="767" mass="85825">MPEPTQDHPLLRNLNGPQQEAVTHTEGPLLILAGAGSGKTTVITRRIAWLIEEAGVRPASILAMTFTNKAAGEMAERVQRLVSVPAEQLWVSTFHSFCTRILRREGDRTPVGRDFVIFDPSDQRSLVKQVLADLKLPEKQFHPKRVLELISDFKNRCLLPEEAVEEALDPWTRKALEAYKLYQAGLRSHKACDFDDLLLYTERFFREPAVQAAYADRFRYLLVDEYQDTNRAQYMLVQHLARTHKNLCVVGDEDQSIYGWRGADIRNILDFRRDFPEAVQIKLEQNYRSTQQILDAASTVIANNTQRLGKSLWTDLGLGEKLTFRLLDEGRLEAEYVVERIRHERFRFPDGRFAVLYRANWQSRQLEEALRAANMPYKLVGGVKFYERQEVKDLLAYLRLICNPFDLVSFRRSVNSPSRGVGATTLARIEAAIPEGGTALEGAAILLRKGELKGRAQREMGRYLDLFAAAAKEASSQGLAALVRWVLVESGYVRMLEEEGTLEAEGRMRNLEEFVSAAADAESLGLRLAEFLDRVTLASDTDELEEASLLSLMTVHCAKGLEFPVVFLVGMEEDVFPNRNAREAEDGVEEERRLFYVAITRAQAKLYLTAARRRRAMGQEVLGMPSRFLRELPEDALEAPIRWGTELYRAGQGTFGSTRPAAGGGGGSVASELNRIRGLFAQVRGEAPAGPGPAAAPDPEPVPPQPAPPGGTWPRGTRVRSPRFGRGVITAATGGGDMLTYTVRFSDGERRIVARFGMLEREPESNS</sequence>
<dbReference type="GO" id="GO:0003677">
    <property type="term" value="F:DNA binding"/>
    <property type="evidence" value="ECO:0007669"/>
    <property type="project" value="UniProtKB-KW"/>
</dbReference>
<dbReference type="SUPFAM" id="SSF52540">
    <property type="entry name" value="P-loop containing nucleoside triphosphate hydrolases"/>
    <property type="match status" value="1"/>
</dbReference>
<feature type="domain" description="UvrD-like helicase ATP-binding" evidence="14">
    <location>
        <begin position="12"/>
        <end position="290"/>
    </location>
</feature>
<dbReference type="PROSITE" id="PS51198">
    <property type="entry name" value="UVRD_HELICASE_ATP_BIND"/>
    <property type="match status" value="1"/>
</dbReference>
<dbReference type="PANTHER" id="PTHR11070">
    <property type="entry name" value="UVRD / RECB / PCRA DNA HELICASE FAMILY MEMBER"/>
    <property type="match status" value="1"/>
</dbReference>
<organism evidence="16 17">
    <name type="scientific">Mesoterricola sediminis</name>
    <dbReference type="NCBI Taxonomy" id="2927980"/>
    <lineage>
        <taxon>Bacteria</taxon>
        <taxon>Pseudomonadati</taxon>
        <taxon>Acidobacteriota</taxon>
        <taxon>Holophagae</taxon>
        <taxon>Holophagales</taxon>
        <taxon>Holophagaceae</taxon>
        <taxon>Mesoterricola</taxon>
    </lineage>
</organism>
<dbReference type="InterPro" id="IPR014017">
    <property type="entry name" value="DNA_helicase_UvrD-like_C"/>
</dbReference>
<reference evidence="16" key="1">
    <citation type="journal article" date="2023" name="Int. J. Syst. Evol. Microbiol.">
        <title>Mesoterricola silvestris gen. nov., sp. nov., Mesoterricola sediminis sp. nov., Geothrix oryzae sp. nov., Geothrix edaphica sp. nov., Geothrix rubra sp. nov., and Geothrix limicola sp. nov., six novel members of Acidobacteriota isolated from soils.</title>
        <authorList>
            <person name="Itoh H."/>
            <person name="Sugisawa Y."/>
            <person name="Mise K."/>
            <person name="Xu Z."/>
            <person name="Kuniyasu M."/>
            <person name="Ushijima N."/>
            <person name="Kawano K."/>
            <person name="Kobayashi E."/>
            <person name="Shiratori Y."/>
            <person name="Masuda Y."/>
            <person name="Senoo K."/>
        </authorList>
    </citation>
    <scope>NUCLEOTIDE SEQUENCE</scope>
    <source>
        <strain evidence="16">W786</strain>
    </source>
</reference>
<dbReference type="InterPro" id="IPR014016">
    <property type="entry name" value="UvrD-like_ATP-bd"/>
</dbReference>
<evidence type="ECO:0000256" key="9">
    <source>
        <dbReference type="ARBA" id="ARBA00034808"/>
    </source>
</evidence>
<dbReference type="AlphaFoldDB" id="A0AA48H5C4"/>
<keyword evidence="2 12" id="KW-0547">Nucleotide-binding</keyword>
<dbReference type="GO" id="GO:0016787">
    <property type="term" value="F:hydrolase activity"/>
    <property type="evidence" value="ECO:0007669"/>
    <property type="project" value="UniProtKB-UniRule"/>
</dbReference>
<keyword evidence="5 12" id="KW-0067">ATP-binding</keyword>
<name>A0AA48H5C4_9BACT</name>
<gene>
    <name evidence="16" type="primary">pcrA</name>
    <name evidence="16" type="ORF">METESE_26440</name>
</gene>
<dbReference type="InterPro" id="IPR013986">
    <property type="entry name" value="DExx_box_DNA_helicase_dom_sf"/>
</dbReference>
<evidence type="ECO:0000256" key="4">
    <source>
        <dbReference type="ARBA" id="ARBA00022806"/>
    </source>
</evidence>
<evidence type="ECO:0000256" key="13">
    <source>
        <dbReference type="SAM" id="MobiDB-lite"/>
    </source>
</evidence>
<evidence type="ECO:0000313" key="17">
    <source>
        <dbReference type="Proteomes" id="UP001228113"/>
    </source>
</evidence>
<feature type="domain" description="UvrD-like helicase C-terminal" evidence="15">
    <location>
        <begin position="291"/>
        <end position="560"/>
    </location>
</feature>
<dbReference type="KEGG" id="msea:METESE_26440"/>
<dbReference type="Gene3D" id="3.40.50.300">
    <property type="entry name" value="P-loop containing nucleotide triphosphate hydrolases"/>
    <property type="match status" value="2"/>
</dbReference>
<comment type="catalytic activity">
    <reaction evidence="11">
        <text>ATP + H2O = ADP + phosphate + H(+)</text>
        <dbReference type="Rhea" id="RHEA:13065"/>
        <dbReference type="ChEBI" id="CHEBI:15377"/>
        <dbReference type="ChEBI" id="CHEBI:15378"/>
        <dbReference type="ChEBI" id="CHEBI:30616"/>
        <dbReference type="ChEBI" id="CHEBI:43474"/>
        <dbReference type="ChEBI" id="CHEBI:456216"/>
        <dbReference type="EC" id="5.6.2.4"/>
    </reaction>
</comment>
<dbReference type="CDD" id="cd18807">
    <property type="entry name" value="SF1_C_UvrD"/>
    <property type="match status" value="1"/>
</dbReference>
<evidence type="ECO:0000256" key="10">
    <source>
        <dbReference type="ARBA" id="ARBA00034923"/>
    </source>
</evidence>
<evidence type="ECO:0000256" key="2">
    <source>
        <dbReference type="ARBA" id="ARBA00022741"/>
    </source>
</evidence>
<dbReference type="Gene3D" id="1.10.486.10">
    <property type="entry name" value="PCRA, domain 4"/>
    <property type="match status" value="1"/>
</dbReference>
<dbReference type="GO" id="GO:0005829">
    <property type="term" value="C:cytosol"/>
    <property type="evidence" value="ECO:0007669"/>
    <property type="project" value="TreeGrafter"/>
</dbReference>
<dbReference type="EC" id="5.6.2.4" evidence="9"/>
<evidence type="ECO:0000256" key="1">
    <source>
        <dbReference type="ARBA" id="ARBA00009922"/>
    </source>
</evidence>
<dbReference type="EMBL" id="AP027081">
    <property type="protein sequence ID" value="BDU77686.1"/>
    <property type="molecule type" value="Genomic_DNA"/>
</dbReference>
<dbReference type="Pfam" id="PF00580">
    <property type="entry name" value="UvrD-helicase"/>
    <property type="match status" value="1"/>
</dbReference>
<dbReference type="PANTHER" id="PTHR11070:SF2">
    <property type="entry name" value="ATP-DEPENDENT DNA HELICASE SRS2"/>
    <property type="match status" value="1"/>
</dbReference>
<dbReference type="Gene3D" id="1.10.10.160">
    <property type="match status" value="1"/>
</dbReference>
<accession>A0AA48H5C4</accession>
<dbReference type="GO" id="GO:0043138">
    <property type="term" value="F:3'-5' DNA helicase activity"/>
    <property type="evidence" value="ECO:0007669"/>
    <property type="project" value="UniProtKB-EC"/>
</dbReference>